<protein>
    <recommendedName>
        <fullName evidence="2">RING-type domain-containing protein</fullName>
    </recommendedName>
</protein>
<dbReference type="PANTHER" id="PTHR47662">
    <property type="entry name" value="RING-TYPE DOMAIN-CONTAINING PROTEIN"/>
    <property type="match status" value="1"/>
</dbReference>
<keyword evidence="1" id="KW-0863">Zinc-finger</keyword>
<name>A0A7N0TNH0_KALFE</name>
<dbReference type="AlphaFoldDB" id="A0A7N0TNH0"/>
<dbReference type="InterPro" id="IPR013083">
    <property type="entry name" value="Znf_RING/FYVE/PHD"/>
</dbReference>
<evidence type="ECO:0000256" key="1">
    <source>
        <dbReference type="PROSITE-ProRule" id="PRU00175"/>
    </source>
</evidence>
<dbReference type="GO" id="GO:0008270">
    <property type="term" value="F:zinc ion binding"/>
    <property type="evidence" value="ECO:0007669"/>
    <property type="project" value="UniProtKB-KW"/>
</dbReference>
<reference evidence="3" key="1">
    <citation type="submission" date="2021-01" db="UniProtKB">
        <authorList>
            <consortium name="EnsemblPlants"/>
        </authorList>
    </citation>
    <scope>IDENTIFICATION</scope>
</reference>
<dbReference type="SUPFAM" id="SSF57850">
    <property type="entry name" value="RING/U-box"/>
    <property type="match status" value="1"/>
</dbReference>
<organism evidence="3 4">
    <name type="scientific">Kalanchoe fedtschenkoi</name>
    <name type="common">Lavender scallops</name>
    <name type="synonym">South American air plant</name>
    <dbReference type="NCBI Taxonomy" id="63787"/>
    <lineage>
        <taxon>Eukaryota</taxon>
        <taxon>Viridiplantae</taxon>
        <taxon>Streptophyta</taxon>
        <taxon>Embryophyta</taxon>
        <taxon>Tracheophyta</taxon>
        <taxon>Spermatophyta</taxon>
        <taxon>Magnoliopsida</taxon>
        <taxon>eudicotyledons</taxon>
        <taxon>Gunneridae</taxon>
        <taxon>Pentapetalae</taxon>
        <taxon>Saxifragales</taxon>
        <taxon>Crassulaceae</taxon>
        <taxon>Kalanchoe</taxon>
    </lineage>
</organism>
<dbReference type="Gene3D" id="3.30.40.10">
    <property type="entry name" value="Zinc/RING finger domain, C3HC4 (zinc finger)"/>
    <property type="match status" value="1"/>
</dbReference>
<dbReference type="Gramene" id="Kaladp0040s0524.1.v1.1">
    <property type="protein sequence ID" value="Kaladp0040s0524.1.v1.1.CDS.1"/>
    <property type="gene ID" value="Kaladp0040s0524.v1.1"/>
</dbReference>
<dbReference type="InterPro" id="IPR001841">
    <property type="entry name" value="Znf_RING"/>
</dbReference>
<dbReference type="SMART" id="SM00184">
    <property type="entry name" value="RING"/>
    <property type="match status" value="1"/>
</dbReference>
<keyword evidence="1" id="KW-0862">Zinc</keyword>
<evidence type="ECO:0000313" key="3">
    <source>
        <dbReference type="EnsemblPlants" id="Kaladp0040s0524.1.v1.1.CDS.1"/>
    </source>
</evidence>
<accession>A0A7N0TNH0</accession>
<proteinExistence type="predicted"/>
<keyword evidence="1" id="KW-0479">Metal-binding</keyword>
<evidence type="ECO:0000313" key="4">
    <source>
        <dbReference type="Proteomes" id="UP000594263"/>
    </source>
</evidence>
<dbReference type="Pfam" id="PF13639">
    <property type="entry name" value="zf-RING_2"/>
    <property type="match status" value="1"/>
</dbReference>
<dbReference type="EnsemblPlants" id="Kaladp0040s0524.1.v1.1">
    <property type="protein sequence ID" value="Kaladp0040s0524.1.v1.1.CDS.1"/>
    <property type="gene ID" value="Kaladp0040s0524.v1.1"/>
</dbReference>
<sequence length="68" mass="7779">MKNPVLIFQEEPEEVEGSDLSICLKEFEDGVEVRKMHCDHQFHSSCVDQWVASGRGHQSCPICRHPIV</sequence>
<dbReference type="PANTHER" id="PTHR47662:SF1">
    <property type="entry name" value="RING-TYPE DOMAIN-CONTAINING PROTEIN"/>
    <property type="match status" value="1"/>
</dbReference>
<dbReference type="PROSITE" id="PS50089">
    <property type="entry name" value="ZF_RING_2"/>
    <property type="match status" value="1"/>
</dbReference>
<dbReference type="Proteomes" id="UP000594263">
    <property type="component" value="Unplaced"/>
</dbReference>
<evidence type="ECO:0000259" key="2">
    <source>
        <dbReference type="PROSITE" id="PS50089"/>
    </source>
</evidence>
<keyword evidence="4" id="KW-1185">Reference proteome</keyword>
<feature type="domain" description="RING-type" evidence="2">
    <location>
        <begin position="22"/>
        <end position="64"/>
    </location>
</feature>